<organism evidence="7 8">
    <name type="scientific">Blastochloris viridis</name>
    <name type="common">Rhodopseudomonas viridis</name>
    <dbReference type="NCBI Taxonomy" id="1079"/>
    <lineage>
        <taxon>Bacteria</taxon>
        <taxon>Pseudomonadati</taxon>
        <taxon>Pseudomonadota</taxon>
        <taxon>Alphaproteobacteria</taxon>
        <taxon>Hyphomicrobiales</taxon>
        <taxon>Blastochloridaceae</taxon>
        <taxon>Blastochloris</taxon>
    </lineage>
</organism>
<gene>
    <name evidence="7" type="ORF">DI628_06705</name>
</gene>
<dbReference type="PRINTS" id="PR01023">
    <property type="entry name" value="NAFLGMOTY"/>
</dbReference>
<dbReference type="Gene3D" id="3.40.1520.20">
    <property type="match status" value="2"/>
</dbReference>
<dbReference type="SUPFAM" id="SSF103088">
    <property type="entry name" value="OmpA-like"/>
    <property type="match status" value="1"/>
</dbReference>
<dbReference type="PANTHER" id="PTHR30329:SF21">
    <property type="entry name" value="LIPOPROTEIN YIAD-RELATED"/>
    <property type="match status" value="1"/>
</dbReference>
<name>A0A6N4R8S4_BLAVI</name>
<evidence type="ECO:0000256" key="4">
    <source>
        <dbReference type="PROSITE-ProRule" id="PRU00473"/>
    </source>
</evidence>
<dbReference type="Gene3D" id="3.30.1330.60">
    <property type="entry name" value="OmpA-like domain"/>
    <property type="match status" value="1"/>
</dbReference>
<keyword evidence="3" id="KW-0998">Cell outer membrane</keyword>
<evidence type="ECO:0000259" key="5">
    <source>
        <dbReference type="PROSITE" id="PS50914"/>
    </source>
</evidence>
<comment type="subcellular location">
    <subcellularLocation>
        <location evidence="1">Cell outer membrane</location>
    </subcellularLocation>
</comment>
<feature type="domain" description="OmpA-like" evidence="6">
    <location>
        <begin position="261"/>
        <end position="378"/>
    </location>
</feature>
<comment type="caution">
    <text evidence="7">The sequence shown here is derived from an EMBL/GenBank/DDBJ whole genome shotgun (WGS) entry which is preliminary data.</text>
</comment>
<dbReference type="PROSITE" id="PS51123">
    <property type="entry name" value="OMPA_2"/>
    <property type="match status" value="1"/>
</dbReference>
<sequence>MSRLLLTAAVLAVLVYTMVLGVQWLSPRIEQDIAGRVTTGLAEQGLLWADVDVKGRDVVLTGEAPDAEAKAKAVNVATRVFGVSNVQDQLTIAGDVSGSTVSGTAVVPVKKEAAKTAKPAVDYSLTIYKAGESIAFEGNVPDESSKKVLMDLATNRYGSENVDGTKLVVVEGAPAGWRSAVGAVLMHISNMEQANVVVNGTEVMISGTVIDKDFSDKIEADVNQVLPKEYKVAFAVDVVTPTVPVEVEPAAGEETAAATSACDMADAENQVLLFGFDKADITAAHETQLKVVEKALAACADEKMVVAGFTDVTGSKLYNKWLSQQRAEATQRKLMRDGVAKDRLRAVGYGDLHPVGDNKTRDGRAKNRRVEFHAGAELPHAEGVVESKKAADVAPAKVEAKVEPKVEAKAEQKVEAAKVETKKVAETVKVKTVSATEAAAEKVDAAVIEPAAGATDAAASKASAIAKPWWASKSVSETAVEVK</sequence>
<dbReference type="InterPro" id="IPR036737">
    <property type="entry name" value="OmpA-like_sf"/>
</dbReference>
<keyword evidence="2 4" id="KW-0472">Membrane</keyword>
<dbReference type="EMBL" id="VAFM01000002">
    <property type="protein sequence ID" value="TKW60587.1"/>
    <property type="molecule type" value="Genomic_DNA"/>
</dbReference>
<evidence type="ECO:0000313" key="7">
    <source>
        <dbReference type="EMBL" id="TKW60587.1"/>
    </source>
</evidence>
<evidence type="ECO:0000256" key="3">
    <source>
        <dbReference type="ARBA" id="ARBA00023237"/>
    </source>
</evidence>
<dbReference type="Proteomes" id="UP000320948">
    <property type="component" value="Unassembled WGS sequence"/>
</dbReference>
<dbReference type="PANTHER" id="PTHR30329">
    <property type="entry name" value="STATOR ELEMENT OF FLAGELLAR MOTOR COMPLEX"/>
    <property type="match status" value="1"/>
</dbReference>
<dbReference type="PRINTS" id="PR01021">
    <property type="entry name" value="OMPADOMAIN"/>
</dbReference>
<dbReference type="Pfam" id="PF04972">
    <property type="entry name" value="BON"/>
    <property type="match status" value="1"/>
</dbReference>
<dbReference type="AlphaFoldDB" id="A0A6N4R8S4"/>
<evidence type="ECO:0000256" key="1">
    <source>
        <dbReference type="ARBA" id="ARBA00004442"/>
    </source>
</evidence>
<dbReference type="GO" id="GO:0009279">
    <property type="term" value="C:cell outer membrane"/>
    <property type="evidence" value="ECO:0007669"/>
    <property type="project" value="UniProtKB-SubCell"/>
</dbReference>
<dbReference type="CDD" id="cd07185">
    <property type="entry name" value="OmpA_C-like"/>
    <property type="match status" value="1"/>
</dbReference>
<dbReference type="InterPro" id="IPR006664">
    <property type="entry name" value="OMP_bac"/>
</dbReference>
<dbReference type="InterPro" id="IPR050330">
    <property type="entry name" value="Bact_OuterMem_StrucFunc"/>
</dbReference>
<dbReference type="InterPro" id="IPR007055">
    <property type="entry name" value="BON_dom"/>
</dbReference>
<evidence type="ECO:0000256" key="2">
    <source>
        <dbReference type="ARBA" id="ARBA00023136"/>
    </source>
</evidence>
<feature type="domain" description="BON" evidence="5">
    <location>
        <begin position="25"/>
        <end position="94"/>
    </location>
</feature>
<proteinExistence type="predicted"/>
<dbReference type="PROSITE" id="PS50914">
    <property type="entry name" value="BON"/>
    <property type="match status" value="1"/>
</dbReference>
<dbReference type="PROSITE" id="PS01068">
    <property type="entry name" value="OMPA_1"/>
    <property type="match status" value="1"/>
</dbReference>
<reference evidence="7 8" key="1">
    <citation type="journal article" date="2017" name="Nat. Commun.">
        <title>In situ click chemistry generation of cyclooxygenase-2 inhibitors.</title>
        <authorList>
            <person name="Bhardwaj A."/>
            <person name="Kaur J."/>
            <person name="Wuest M."/>
            <person name="Wuest F."/>
        </authorList>
    </citation>
    <scope>NUCLEOTIDE SEQUENCE [LARGE SCALE GENOMIC DNA]</scope>
    <source>
        <strain evidence="7">S2_018_000_R2_106</strain>
    </source>
</reference>
<dbReference type="InterPro" id="IPR006665">
    <property type="entry name" value="OmpA-like"/>
</dbReference>
<evidence type="ECO:0000313" key="8">
    <source>
        <dbReference type="Proteomes" id="UP000320948"/>
    </source>
</evidence>
<dbReference type="Pfam" id="PF00691">
    <property type="entry name" value="OmpA"/>
    <property type="match status" value="1"/>
</dbReference>
<protein>
    <submittedName>
        <fullName evidence="7">BON domain-containing protein</fullName>
    </submittedName>
</protein>
<evidence type="ECO:0000259" key="6">
    <source>
        <dbReference type="PROSITE" id="PS51123"/>
    </source>
</evidence>
<accession>A0A6N4R8S4</accession>
<dbReference type="InterPro" id="IPR006690">
    <property type="entry name" value="OMPA-like_CS"/>
</dbReference>